<evidence type="ECO:0000256" key="5">
    <source>
        <dbReference type="ARBA" id="ARBA00022679"/>
    </source>
</evidence>
<dbReference type="EC" id="2.7.13.3" evidence="3"/>
<feature type="domain" description="HAMP" evidence="12">
    <location>
        <begin position="965"/>
        <end position="1017"/>
    </location>
</feature>
<dbReference type="SUPFAM" id="SSF55874">
    <property type="entry name" value="ATPase domain of HSP90 chaperone/DNA topoisomerase II/histidine kinase"/>
    <property type="match status" value="1"/>
</dbReference>
<keyword evidence="5" id="KW-0808">Transferase</keyword>
<dbReference type="InterPro" id="IPR005467">
    <property type="entry name" value="His_kinase_dom"/>
</dbReference>
<feature type="transmembrane region" description="Helical" evidence="10">
    <location>
        <begin position="940"/>
        <end position="964"/>
    </location>
</feature>
<evidence type="ECO:0000256" key="7">
    <source>
        <dbReference type="ARBA" id="ARBA00022777"/>
    </source>
</evidence>
<dbReference type="Gene3D" id="3.30.565.10">
    <property type="entry name" value="Histidine kinase-like ATPase, C-terminal domain"/>
    <property type="match status" value="1"/>
</dbReference>
<sequence>MYIKLSGVNIGAKIRFLLLILGMCCIVTALSLKHSITKKDLLQHEAEILQENLASNERIVYNYLADVQQVERAKQFHLNEGFAVGYINNYRPKGINVLTYYNSVLKFWSSYKAIPPDPSKIKEGSSFMQFPNGWYEVIKKTQGSYSIIFLIDVKNQFSIQNRYLRNGIVKSLSPTNSLVLASFMDEEVFGITNLDGKLLFEVKLNPNYTQGIYAAIQIWLWVVGLFCFALFTNSFCARLVKKGHLIKATLLLTVFFFLVRITDLEYGWFNHQFNLEIFSPAIYAESFFLPSVGDFLLNVVALTWIVLFIYTYKDKYRFPAWASRSRPFGLAFHVIALLLFSGIAFLINTLFFGLIYNSKINFDITNIINLSWLSWVCIIILCLVWFNVYLIASIVIELTKQLKVSNKERLMVFFSMFSLYFIYMLFTAFTVFFIAYALFLFIVSYNIYIQQNKFTISVFAAIFFCLAFISSIKYLKFNDIKERSNRYVIAQKLQSSDDPKVINSIESLGNGISNDLFIADYFKSPKANRHLALQNYITKTFLDGYLSPFEHNFYEFNGKDSVSSQRGENSLRHYQNLVRSGSVKISNFFYRLNDTFGYQNYFGIVPIFDDSHILGTLVVELKSQQYNYSSQFPEILIDGKLKTDDDYSNYSFAFYNNNRLIKQTGKYTYKLANNEFKGKFGEPVFVNEPRQGYSHLIYTASSSKIIVISKEKVTYIVRLAALSFFFLVFIIFSAALYVLIWLLKNIDESWGGWFNINRSLMINANKILYKTRIQLSIVLSVVATLLIVGWSTFFYIRDEYRKQQDDFIREKIRKVEMSYEKQIFATGIPKNTDQAIVNFNQFADINSAYLNLFDVSGGLLFTSLPKMYDYGIIGERMGAKAFIYLKQLQRSEYTNPTEAIGEFIYSSAYAPIRNAQNQTVAYIGLPYYGNEADYQSKIGLFINTLINIYALVFVAIGVLAVFLANQITSPLTFIQESIRKTKLGQKNQPIVWSRHDEIGSLIKEYNKMIAALEDSAVKLAKSERESAWREMAKQVAHEIKNPLTPLKLGVQLLEKSWKEKDPNFELKFERFYKSFVEQIDSLATIASEFSNFAKMPDTKLEQLLLIPIIAQSRDVFMNSSGAEIYISNLTNKEVLILGDKDQLLRSFNNLLKNAIEATSTKDKCLVYVKITNDTDYVFVEVEDNGKGIDLDLQEKIFVPNFTTKSSGTGLGLAFVKQAVENAGGSISFKSSADTGTVFYLSFPLVPH</sequence>
<keyword evidence="10" id="KW-0472">Membrane</keyword>
<comment type="catalytic activity">
    <reaction evidence="1">
        <text>ATP + protein L-histidine = ADP + protein N-phospho-L-histidine.</text>
        <dbReference type="EC" id="2.7.13.3"/>
    </reaction>
</comment>
<dbReference type="GO" id="GO:0000155">
    <property type="term" value="F:phosphorelay sensor kinase activity"/>
    <property type="evidence" value="ECO:0007669"/>
    <property type="project" value="InterPro"/>
</dbReference>
<feature type="transmembrane region" description="Helical" evidence="10">
    <location>
        <begin position="417"/>
        <end position="448"/>
    </location>
</feature>
<dbReference type="PROSITE" id="PS50109">
    <property type="entry name" value="HIS_KIN"/>
    <property type="match status" value="1"/>
</dbReference>
<dbReference type="Proteomes" id="UP000198850">
    <property type="component" value="Unassembled WGS sequence"/>
</dbReference>
<dbReference type="GO" id="GO:0016020">
    <property type="term" value="C:membrane"/>
    <property type="evidence" value="ECO:0007669"/>
    <property type="project" value="UniProtKB-SubCell"/>
</dbReference>
<keyword evidence="14" id="KW-1185">Reference proteome</keyword>
<protein>
    <recommendedName>
        <fullName evidence="3">histidine kinase</fullName>
        <ecNumber evidence="3">2.7.13.3</ecNumber>
    </recommendedName>
</protein>
<evidence type="ECO:0000256" key="3">
    <source>
        <dbReference type="ARBA" id="ARBA00012438"/>
    </source>
</evidence>
<evidence type="ECO:0000259" key="11">
    <source>
        <dbReference type="PROSITE" id="PS50109"/>
    </source>
</evidence>
<dbReference type="PRINTS" id="PR00344">
    <property type="entry name" value="BCTRLSENSOR"/>
</dbReference>
<evidence type="ECO:0000256" key="9">
    <source>
        <dbReference type="ARBA" id="ARBA00023012"/>
    </source>
</evidence>
<evidence type="ECO:0000259" key="12">
    <source>
        <dbReference type="PROSITE" id="PS50885"/>
    </source>
</evidence>
<comment type="subcellular location">
    <subcellularLocation>
        <location evidence="2">Membrane</location>
    </subcellularLocation>
</comment>
<dbReference type="SMART" id="SM00388">
    <property type="entry name" value="HisKA"/>
    <property type="match status" value="1"/>
</dbReference>
<feature type="transmembrane region" description="Helical" evidence="10">
    <location>
        <begin position="212"/>
        <end position="232"/>
    </location>
</feature>
<proteinExistence type="predicted"/>
<evidence type="ECO:0000256" key="4">
    <source>
        <dbReference type="ARBA" id="ARBA00022553"/>
    </source>
</evidence>
<feature type="transmembrane region" description="Helical" evidence="10">
    <location>
        <begin position="773"/>
        <end position="796"/>
    </location>
</feature>
<keyword evidence="9" id="KW-0902">Two-component regulatory system</keyword>
<dbReference type="InterPro" id="IPR003660">
    <property type="entry name" value="HAMP_dom"/>
</dbReference>
<dbReference type="EMBL" id="FNRA01000019">
    <property type="protein sequence ID" value="SEB21309.1"/>
    <property type="molecule type" value="Genomic_DNA"/>
</dbReference>
<dbReference type="Gene3D" id="1.10.287.130">
    <property type="match status" value="1"/>
</dbReference>
<evidence type="ECO:0000256" key="1">
    <source>
        <dbReference type="ARBA" id="ARBA00000085"/>
    </source>
</evidence>
<feature type="transmembrane region" description="Helical" evidence="10">
    <location>
        <begin position="454"/>
        <end position="475"/>
    </location>
</feature>
<evidence type="ECO:0000313" key="14">
    <source>
        <dbReference type="Proteomes" id="UP000198850"/>
    </source>
</evidence>
<dbReference type="PROSITE" id="PS50885">
    <property type="entry name" value="HAMP"/>
    <property type="match status" value="1"/>
</dbReference>
<evidence type="ECO:0000313" key="13">
    <source>
        <dbReference type="EMBL" id="SEB21309.1"/>
    </source>
</evidence>
<dbReference type="InterPro" id="IPR003661">
    <property type="entry name" value="HisK_dim/P_dom"/>
</dbReference>
<dbReference type="PANTHER" id="PTHR43065:SF46">
    <property type="entry name" value="C4-DICARBOXYLATE TRANSPORT SENSOR PROTEIN DCTB"/>
    <property type="match status" value="1"/>
</dbReference>
<evidence type="ECO:0000256" key="10">
    <source>
        <dbReference type="SAM" id="Phobius"/>
    </source>
</evidence>
<accession>A0A1H4HHH5</accession>
<name>A0A1H4HHH5_9SPHI</name>
<dbReference type="STRING" id="425514.SAMN05443550_11915"/>
<keyword evidence="7" id="KW-0418">Kinase</keyword>
<keyword evidence="6" id="KW-0547">Nucleotide-binding</keyword>
<keyword evidence="10" id="KW-1133">Transmembrane helix</keyword>
<keyword evidence="10" id="KW-0812">Transmembrane</keyword>
<keyword evidence="4" id="KW-0597">Phosphoprotein</keyword>
<dbReference type="InterPro" id="IPR036097">
    <property type="entry name" value="HisK_dim/P_sf"/>
</dbReference>
<dbReference type="Gene3D" id="6.10.340.10">
    <property type="match status" value="1"/>
</dbReference>
<dbReference type="SUPFAM" id="SSF47384">
    <property type="entry name" value="Homodimeric domain of signal transducing histidine kinase"/>
    <property type="match status" value="1"/>
</dbReference>
<dbReference type="InterPro" id="IPR036890">
    <property type="entry name" value="HATPase_C_sf"/>
</dbReference>
<evidence type="ECO:0000256" key="6">
    <source>
        <dbReference type="ARBA" id="ARBA00022741"/>
    </source>
</evidence>
<reference evidence="13 14" key="1">
    <citation type="submission" date="2016-10" db="EMBL/GenBank/DDBJ databases">
        <authorList>
            <person name="de Groot N.N."/>
        </authorList>
    </citation>
    <scope>NUCLEOTIDE SEQUENCE [LARGE SCALE GENOMIC DNA]</scope>
    <source>
        <strain evidence="13 14">DSM 19033</strain>
    </source>
</reference>
<dbReference type="InterPro" id="IPR003594">
    <property type="entry name" value="HATPase_dom"/>
</dbReference>
<dbReference type="AlphaFoldDB" id="A0A1H4HHH5"/>
<evidence type="ECO:0000256" key="2">
    <source>
        <dbReference type="ARBA" id="ARBA00004370"/>
    </source>
</evidence>
<organism evidence="13 14">
    <name type="scientific">Pedobacter hartonius</name>
    <dbReference type="NCBI Taxonomy" id="425514"/>
    <lineage>
        <taxon>Bacteria</taxon>
        <taxon>Pseudomonadati</taxon>
        <taxon>Bacteroidota</taxon>
        <taxon>Sphingobacteriia</taxon>
        <taxon>Sphingobacteriales</taxon>
        <taxon>Sphingobacteriaceae</taxon>
        <taxon>Pedobacter</taxon>
    </lineage>
</organism>
<keyword evidence="8" id="KW-0067">ATP-binding</keyword>
<feature type="domain" description="Histidine kinase" evidence="11">
    <location>
        <begin position="1034"/>
        <end position="1246"/>
    </location>
</feature>
<evidence type="ECO:0000256" key="8">
    <source>
        <dbReference type="ARBA" id="ARBA00022840"/>
    </source>
</evidence>
<feature type="transmembrane region" description="Helical" evidence="10">
    <location>
        <begin position="244"/>
        <end position="262"/>
    </location>
</feature>
<dbReference type="GO" id="GO:0005524">
    <property type="term" value="F:ATP binding"/>
    <property type="evidence" value="ECO:0007669"/>
    <property type="project" value="UniProtKB-KW"/>
</dbReference>
<feature type="transmembrane region" description="Helical" evidence="10">
    <location>
        <begin position="330"/>
        <end position="352"/>
    </location>
</feature>
<feature type="transmembrane region" description="Helical" evidence="10">
    <location>
        <begin position="282"/>
        <end position="310"/>
    </location>
</feature>
<gene>
    <name evidence="13" type="ORF">SAMN05443550_11915</name>
</gene>
<dbReference type="InterPro" id="IPR004358">
    <property type="entry name" value="Sig_transdc_His_kin-like_C"/>
</dbReference>
<dbReference type="SMART" id="SM00387">
    <property type="entry name" value="HATPase_c"/>
    <property type="match status" value="1"/>
</dbReference>
<feature type="transmembrane region" description="Helical" evidence="10">
    <location>
        <begin position="719"/>
        <end position="743"/>
    </location>
</feature>
<dbReference type="PANTHER" id="PTHR43065">
    <property type="entry name" value="SENSOR HISTIDINE KINASE"/>
    <property type="match status" value="1"/>
</dbReference>
<dbReference type="Pfam" id="PF02518">
    <property type="entry name" value="HATPase_c"/>
    <property type="match status" value="1"/>
</dbReference>
<dbReference type="CDD" id="cd00082">
    <property type="entry name" value="HisKA"/>
    <property type="match status" value="1"/>
</dbReference>
<feature type="transmembrane region" description="Helical" evidence="10">
    <location>
        <begin position="372"/>
        <end position="396"/>
    </location>
</feature>